<dbReference type="AlphaFoldDB" id="F0SLN7"/>
<proteinExistence type="predicted"/>
<evidence type="ECO:0000313" key="2">
    <source>
        <dbReference type="Proteomes" id="UP000006860"/>
    </source>
</evidence>
<reference evidence="2" key="1">
    <citation type="submission" date="2011-02" db="EMBL/GenBank/DDBJ databases">
        <title>The complete genome of Planctomyces brasiliensis DSM 5305.</title>
        <authorList>
            <person name="Lucas S."/>
            <person name="Copeland A."/>
            <person name="Lapidus A."/>
            <person name="Bruce D."/>
            <person name="Goodwin L."/>
            <person name="Pitluck S."/>
            <person name="Kyrpides N."/>
            <person name="Mavromatis K."/>
            <person name="Pagani I."/>
            <person name="Ivanova N."/>
            <person name="Ovchinnikova G."/>
            <person name="Lu M."/>
            <person name="Detter J.C."/>
            <person name="Han C."/>
            <person name="Land M."/>
            <person name="Hauser L."/>
            <person name="Markowitz V."/>
            <person name="Cheng J.-F."/>
            <person name="Hugenholtz P."/>
            <person name="Woyke T."/>
            <person name="Wu D."/>
            <person name="Tindall B."/>
            <person name="Pomrenke H.G."/>
            <person name="Brambilla E."/>
            <person name="Klenk H.-P."/>
            <person name="Eisen J.A."/>
        </authorList>
    </citation>
    <scope>NUCLEOTIDE SEQUENCE [LARGE SCALE GENOMIC DNA]</scope>
    <source>
        <strain evidence="2">ATCC 49424 / DSM 5305 / JCM 21570 / NBRC 103401 / IFAM 1448</strain>
    </source>
</reference>
<dbReference type="EMBL" id="CP002546">
    <property type="protein sequence ID" value="ADY58778.1"/>
    <property type="molecule type" value="Genomic_DNA"/>
</dbReference>
<dbReference type="OrthoDB" id="286132at2"/>
<dbReference type="HOGENOM" id="CLU_2571735_0_0_0"/>
<organism evidence="1 2">
    <name type="scientific">Rubinisphaera brasiliensis (strain ATCC 49424 / DSM 5305 / JCM 21570 / IAM 15109 / NBRC 103401 / IFAM 1448)</name>
    <name type="common">Planctomyces brasiliensis</name>
    <dbReference type="NCBI Taxonomy" id="756272"/>
    <lineage>
        <taxon>Bacteria</taxon>
        <taxon>Pseudomonadati</taxon>
        <taxon>Planctomycetota</taxon>
        <taxon>Planctomycetia</taxon>
        <taxon>Planctomycetales</taxon>
        <taxon>Planctomycetaceae</taxon>
        <taxon>Rubinisphaera</taxon>
    </lineage>
</organism>
<keyword evidence="2" id="KW-1185">Reference proteome</keyword>
<dbReference type="STRING" id="756272.Plabr_1162"/>
<evidence type="ECO:0000313" key="1">
    <source>
        <dbReference type="EMBL" id="ADY58778.1"/>
    </source>
</evidence>
<name>F0SLN7_RUBBR</name>
<dbReference type="RefSeq" id="WP_013627511.1">
    <property type="nucleotide sequence ID" value="NC_015174.1"/>
</dbReference>
<dbReference type="KEGG" id="pbs:Plabr_1162"/>
<sequence length="81" mass="9310">MSDPTESIRRDMVAEINAEPGSREYLEAKHGQVWDTSELQQEFEVLGFMAPLVVARRRSDGTRGSLMFQANPRFYFGWSPE</sequence>
<dbReference type="Proteomes" id="UP000006860">
    <property type="component" value="Chromosome"/>
</dbReference>
<accession>F0SLN7</accession>
<gene>
    <name evidence="1" type="ordered locus">Plabr_1162</name>
</gene>
<protein>
    <submittedName>
        <fullName evidence="1">Uncharacterized protein</fullName>
    </submittedName>
</protein>